<name>A0A1E3Q5U4_LIPST</name>
<dbReference type="EMBL" id="KV454294">
    <property type="protein sequence ID" value="ODQ73075.1"/>
    <property type="molecule type" value="Genomic_DNA"/>
</dbReference>
<feature type="region of interest" description="Disordered" evidence="1">
    <location>
        <begin position="1"/>
        <end position="82"/>
    </location>
</feature>
<accession>A0A1E3Q5U4</accession>
<keyword evidence="3" id="KW-1185">Reference proteome</keyword>
<reference evidence="2 3" key="1">
    <citation type="journal article" date="2016" name="Proc. Natl. Acad. Sci. U.S.A.">
        <title>Comparative genomics of biotechnologically important yeasts.</title>
        <authorList>
            <person name="Riley R."/>
            <person name="Haridas S."/>
            <person name="Wolfe K.H."/>
            <person name="Lopes M.R."/>
            <person name="Hittinger C.T."/>
            <person name="Goeker M."/>
            <person name="Salamov A.A."/>
            <person name="Wisecaver J.H."/>
            <person name="Long T.M."/>
            <person name="Calvey C.H."/>
            <person name="Aerts A.L."/>
            <person name="Barry K.W."/>
            <person name="Choi C."/>
            <person name="Clum A."/>
            <person name="Coughlan A.Y."/>
            <person name="Deshpande S."/>
            <person name="Douglass A.P."/>
            <person name="Hanson S.J."/>
            <person name="Klenk H.-P."/>
            <person name="LaButti K.M."/>
            <person name="Lapidus A."/>
            <person name="Lindquist E.A."/>
            <person name="Lipzen A.M."/>
            <person name="Meier-Kolthoff J.P."/>
            <person name="Ohm R.A."/>
            <person name="Otillar R.P."/>
            <person name="Pangilinan J.L."/>
            <person name="Peng Y."/>
            <person name="Rokas A."/>
            <person name="Rosa C.A."/>
            <person name="Scheuner C."/>
            <person name="Sibirny A.A."/>
            <person name="Slot J.C."/>
            <person name="Stielow J.B."/>
            <person name="Sun H."/>
            <person name="Kurtzman C.P."/>
            <person name="Blackwell M."/>
            <person name="Grigoriev I.V."/>
            <person name="Jeffries T.W."/>
        </authorList>
    </citation>
    <scope>NUCLEOTIDE SEQUENCE [LARGE SCALE GENOMIC DNA]</scope>
    <source>
        <strain evidence="2 3">NRRL Y-11557</strain>
    </source>
</reference>
<evidence type="ECO:0000313" key="3">
    <source>
        <dbReference type="Proteomes" id="UP000094385"/>
    </source>
</evidence>
<sequence>MEGEAESLVSMMTSLKDNSGLYTHEQTPQMRRRTTTTSSSSPAPPPLPPNIRYYIRLPTKRTRQMIRTHDPRRRRAGLPLSR</sequence>
<proteinExistence type="predicted"/>
<feature type="compositionally biased region" description="Basic residues" evidence="1">
    <location>
        <begin position="58"/>
        <end position="76"/>
    </location>
</feature>
<organism evidence="2 3">
    <name type="scientific">Lipomyces starkeyi NRRL Y-11557</name>
    <dbReference type="NCBI Taxonomy" id="675824"/>
    <lineage>
        <taxon>Eukaryota</taxon>
        <taxon>Fungi</taxon>
        <taxon>Dikarya</taxon>
        <taxon>Ascomycota</taxon>
        <taxon>Saccharomycotina</taxon>
        <taxon>Lipomycetes</taxon>
        <taxon>Lipomycetales</taxon>
        <taxon>Lipomycetaceae</taxon>
        <taxon>Lipomyces</taxon>
    </lineage>
</organism>
<evidence type="ECO:0000313" key="2">
    <source>
        <dbReference type="EMBL" id="ODQ73075.1"/>
    </source>
</evidence>
<dbReference type="Proteomes" id="UP000094385">
    <property type="component" value="Unassembled WGS sequence"/>
</dbReference>
<protein>
    <submittedName>
        <fullName evidence="2">Uncharacterized protein</fullName>
    </submittedName>
</protein>
<feature type="compositionally biased region" description="Polar residues" evidence="1">
    <location>
        <begin position="10"/>
        <end position="29"/>
    </location>
</feature>
<dbReference type="AlphaFoldDB" id="A0A1E3Q5U4"/>
<evidence type="ECO:0000256" key="1">
    <source>
        <dbReference type="SAM" id="MobiDB-lite"/>
    </source>
</evidence>
<gene>
    <name evidence="2" type="ORF">LIPSTDRAFT_284106</name>
</gene>